<dbReference type="RefSeq" id="WP_255916059.1">
    <property type="nucleotide sequence ID" value="NZ_JANFQO010000022.1"/>
</dbReference>
<evidence type="ECO:0000256" key="1">
    <source>
        <dbReference type="HAMAP-Rule" id="MF_00697"/>
    </source>
</evidence>
<name>A0ABT1QX58_9GAMM</name>
<proteinExistence type="inferred from homology"/>
<organism evidence="2 3">
    <name type="scientific">Tahibacter harae</name>
    <dbReference type="NCBI Taxonomy" id="2963937"/>
    <lineage>
        <taxon>Bacteria</taxon>
        <taxon>Pseudomonadati</taxon>
        <taxon>Pseudomonadota</taxon>
        <taxon>Gammaproteobacteria</taxon>
        <taxon>Lysobacterales</taxon>
        <taxon>Rhodanobacteraceae</taxon>
        <taxon>Tahibacter</taxon>
    </lineage>
</organism>
<dbReference type="Gene3D" id="3.20.20.150">
    <property type="entry name" value="Divalent-metal-dependent TIM barrel enzymes"/>
    <property type="match status" value="1"/>
</dbReference>
<dbReference type="InterPro" id="IPR007801">
    <property type="entry name" value="MbnB/TglH/ChrH"/>
</dbReference>
<dbReference type="PANTHER" id="PTHR42194">
    <property type="entry name" value="UPF0276 PROTEIN HI_1600"/>
    <property type="match status" value="1"/>
</dbReference>
<protein>
    <recommendedName>
        <fullName evidence="1">UPF0276 protein NM961_19325</fullName>
    </recommendedName>
</protein>
<dbReference type="PANTHER" id="PTHR42194:SF1">
    <property type="entry name" value="UPF0276 PROTEIN HI_1600"/>
    <property type="match status" value="1"/>
</dbReference>
<dbReference type="EMBL" id="JANFQO010000022">
    <property type="protein sequence ID" value="MCQ4166870.1"/>
    <property type="molecule type" value="Genomic_DNA"/>
</dbReference>
<accession>A0ABT1QX58</accession>
<dbReference type="Proteomes" id="UP001165498">
    <property type="component" value="Unassembled WGS sequence"/>
</dbReference>
<dbReference type="Pfam" id="PF05114">
    <property type="entry name" value="MbnB_TglH_ChrH"/>
    <property type="match status" value="1"/>
</dbReference>
<dbReference type="InterPro" id="IPR036237">
    <property type="entry name" value="Xyl_isomerase-like_sf"/>
</dbReference>
<comment type="caution">
    <text evidence="2">The sequence shown here is derived from an EMBL/GenBank/DDBJ whole genome shotgun (WGS) entry which is preliminary data.</text>
</comment>
<gene>
    <name evidence="2" type="ORF">NM961_19325</name>
</gene>
<comment type="similarity">
    <text evidence="1">Belongs to the UPF0276 family.</text>
</comment>
<dbReference type="SUPFAM" id="SSF51658">
    <property type="entry name" value="Xylose isomerase-like"/>
    <property type="match status" value="1"/>
</dbReference>
<evidence type="ECO:0000313" key="3">
    <source>
        <dbReference type="Proteomes" id="UP001165498"/>
    </source>
</evidence>
<dbReference type="NCBIfam" id="NF003818">
    <property type="entry name" value="PRK05409.1"/>
    <property type="match status" value="1"/>
</dbReference>
<evidence type="ECO:0000313" key="2">
    <source>
        <dbReference type="EMBL" id="MCQ4166870.1"/>
    </source>
</evidence>
<sequence length="292" mass="32090">MSPRSLPCGAGLGLRRALLGPLADHGYPAAAAPAAAIDFFEIAPENWINVGGALGRKLRSYTERHAFACHGLSLSLGGPEPLDETLLVKIRRLLDAHGIAQYSEHLSYCSDDGHLYDLMPIPFTRAAVDWAAARVRRTQDLLGRRIAIENVSYYAAPGREMDEADFVREVVQAADCDLLLDINNIYVNSINHGYDAETFLDAMPGDRIAYFHVAGHYDEEPGLKVDTHGAAVIDPVWRLLERAYARFGPRPTLLERDFNFPPLAELTAELEHIRRLQRAGAGTAGERHVAAG</sequence>
<reference evidence="2" key="1">
    <citation type="submission" date="2022-07" db="EMBL/GenBank/DDBJ databases">
        <title>Tahibacter sp., a new gammaproteobacterium isolated from the silt sample collected at pig farm.</title>
        <authorList>
            <person name="Chen H."/>
        </authorList>
    </citation>
    <scope>NUCLEOTIDE SEQUENCE</scope>
    <source>
        <strain evidence="2">P2K</strain>
    </source>
</reference>
<dbReference type="HAMAP" id="MF_00697">
    <property type="entry name" value="UPF0276"/>
    <property type="match status" value="1"/>
</dbReference>
<keyword evidence="3" id="KW-1185">Reference proteome</keyword>